<dbReference type="InterPro" id="IPR014030">
    <property type="entry name" value="Ketoacyl_synth_N"/>
</dbReference>
<keyword evidence="3" id="KW-1185">Reference proteome</keyword>
<gene>
    <name evidence="2" type="ORF">FVW59_13960</name>
</gene>
<evidence type="ECO:0000313" key="2">
    <source>
        <dbReference type="EMBL" id="TXS90443.1"/>
    </source>
</evidence>
<sequence>MVLESSLTFTVLRWSRWSARAGSGGLCRQCGPEGLQERQLEAPDLRHIPPLKRRRLSPLARAVFHTLNYCDPDAELPLVFSSAMGEINRTHGLLHQLAVAGDISPAAFSLSVHNAIAGLWSVQRNNTRPMQALAPRARSPVPALLEAIGQLHEGCDSVALVFAEEDYPDFYAPWLESPAGPSALALCLGSGERDAVARLRLQFAGGDSAPDSGGNAGALDRLLAGEPAVRIDEGGCSWMLEHVA</sequence>
<name>A0A5C8ZPM4_9GAMM</name>
<organism evidence="2 3">
    <name type="scientific">Parahaliea aestuarii</name>
    <dbReference type="NCBI Taxonomy" id="1852021"/>
    <lineage>
        <taxon>Bacteria</taxon>
        <taxon>Pseudomonadati</taxon>
        <taxon>Pseudomonadota</taxon>
        <taxon>Gammaproteobacteria</taxon>
        <taxon>Cellvibrionales</taxon>
        <taxon>Halieaceae</taxon>
        <taxon>Parahaliea</taxon>
    </lineage>
</organism>
<dbReference type="Pfam" id="PF13723">
    <property type="entry name" value="Ketoacyl-synt_2"/>
    <property type="match status" value="1"/>
</dbReference>
<evidence type="ECO:0000313" key="3">
    <source>
        <dbReference type="Proteomes" id="UP000321933"/>
    </source>
</evidence>
<accession>A0A5C8ZPM4</accession>
<dbReference type="AlphaFoldDB" id="A0A5C8ZPM4"/>
<dbReference type="EMBL" id="VRYZ01000006">
    <property type="protein sequence ID" value="TXS90443.1"/>
    <property type="molecule type" value="Genomic_DNA"/>
</dbReference>
<comment type="caution">
    <text evidence="2">The sequence shown here is derived from an EMBL/GenBank/DDBJ whole genome shotgun (WGS) entry which is preliminary data.</text>
</comment>
<protein>
    <submittedName>
        <fullName evidence="2">Beta-ketoacyl synthase chain length factor</fullName>
    </submittedName>
</protein>
<feature type="domain" description="Beta-ketoacyl synthase-like N-terminal" evidence="1">
    <location>
        <begin position="36"/>
        <end position="195"/>
    </location>
</feature>
<reference evidence="2 3" key="1">
    <citation type="submission" date="2019-08" db="EMBL/GenBank/DDBJ databases">
        <title>Parahaliea maris sp. nov., isolated from the surface seawater.</title>
        <authorList>
            <person name="Liu Y."/>
        </authorList>
    </citation>
    <scope>NUCLEOTIDE SEQUENCE [LARGE SCALE GENOMIC DNA]</scope>
    <source>
        <strain evidence="2 3">S2-26</strain>
    </source>
</reference>
<dbReference type="Proteomes" id="UP000321933">
    <property type="component" value="Unassembled WGS sequence"/>
</dbReference>
<evidence type="ECO:0000259" key="1">
    <source>
        <dbReference type="Pfam" id="PF13723"/>
    </source>
</evidence>
<proteinExistence type="predicted"/>
<dbReference type="OrthoDB" id="9798676at2"/>